<dbReference type="OrthoDB" id="3350812at2759"/>
<comment type="caution">
    <text evidence="3">The sequence shown here is derived from an EMBL/GenBank/DDBJ whole genome shotgun (WGS) entry which is preliminary data.</text>
</comment>
<dbReference type="AlphaFoldDB" id="A8P715"/>
<evidence type="ECO:0000259" key="2">
    <source>
        <dbReference type="Pfam" id="PF20151"/>
    </source>
</evidence>
<protein>
    <recommendedName>
        <fullName evidence="2">DUF6533 domain-containing protein</fullName>
    </recommendedName>
</protein>
<dbReference type="VEuPathDB" id="FungiDB:CC1G_10990"/>
<reference evidence="3 4" key="1">
    <citation type="journal article" date="2010" name="Proc. Natl. Acad. Sci. U.S.A.">
        <title>Insights into evolution of multicellular fungi from the assembled chromosomes of the mushroom Coprinopsis cinerea (Coprinus cinereus).</title>
        <authorList>
            <person name="Stajich J.E."/>
            <person name="Wilke S.K."/>
            <person name="Ahren D."/>
            <person name="Au C.H."/>
            <person name="Birren B.W."/>
            <person name="Borodovsky M."/>
            <person name="Burns C."/>
            <person name="Canback B."/>
            <person name="Casselton L.A."/>
            <person name="Cheng C.K."/>
            <person name="Deng J."/>
            <person name="Dietrich F.S."/>
            <person name="Fargo D.C."/>
            <person name="Farman M.L."/>
            <person name="Gathman A.C."/>
            <person name="Goldberg J."/>
            <person name="Guigo R."/>
            <person name="Hoegger P.J."/>
            <person name="Hooker J.B."/>
            <person name="Huggins A."/>
            <person name="James T.Y."/>
            <person name="Kamada T."/>
            <person name="Kilaru S."/>
            <person name="Kodira C."/>
            <person name="Kues U."/>
            <person name="Kupfer D."/>
            <person name="Kwan H.S."/>
            <person name="Lomsadze A."/>
            <person name="Li W."/>
            <person name="Lilly W.W."/>
            <person name="Ma L.J."/>
            <person name="Mackey A.J."/>
            <person name="Manning G."/>
            <person name="Martin F."/>
            <person name="Muraguchi H."/>
            <person name="Natvig D.O."/>
            <person name="Palmerini H."/>
            <person name="Ramesh M.A."/>
            <person name="Rehmeyer C.J."/>
            <person name="Roe B.A."/>
            <person name="Shenoy N."/>
            <person name="Stanke M."/>
            <person name="Ter-Hovhannisyan V."/>
            <person name="Tunlid A."/>
            <person name="Velagapudi R."/>
            <person name="Vision T.J."/>
            <person name="Zeng Q."/>
            <person name="Zolan M.E."/>
            <person name="Pukkila P.J."/>
        </authorList>
    </citation>
    <scope>NUCLEOTIDE SEQUENCE [LARGE SCALE GENOMIC DNA]</scope>
    <source>
        <strain evidence="4">Okayama-7 / 130 / ATCC MYA-4618 / FGSC 9003</strain>
    </source>
</reference>
<keyword evidence="1" id="KW-1133">Transmembrane helix</keyword>
<gene>
    <name evidence="3" type="ORF">CC1G_10990</name>
</gene>
<name>A8P715_COPC7</name>
<dbReference type="InterPro" id="IPR045340">
    <property type="entry name" value="DUF6533"/>
</dbReference>
<feature type="transmembrane region" description="Helical" evidence="1">
    <location>
        <begin position="82"/>
        <end position="101"/>
    </location>
</feature>
<dbReference type="KEGG" id="cci:CC1G_10990"/>
<dbReference type="EMBL" id="AACS02000005">
    <property type="protein sequence ID" value="EAU82531.2"/>
    <property type="molecule type" value="Genomic_DNA"/>
</dbReference>
<accession>A8P715</accession>
<sequence length="283" mass="32339">MGGLLEPARVRLQCGEKFWPLLGQLQYHNRVQCIRFNDFEVDQWPVRGRKGLVLDTLYDWLSALPLEVEHIWKSRWGLVKSIFIFGRVLFPLHSISTLIYAHSPVLTKAECHSVFAVGSTVIYLQVYALSQGNRWMGIFLGIQFVAFAIAVAILQALFFKSMAYMVLPFEGFHCIPFKFHNGLATATYNAAIATESEVANQEILFDDTLKFILGHRYMELRDLRRGQGDTALEDDLFAILNLFCLERNEVVMVQSAMGIADLQYPISQLDFESVDTPKREYSI</sequence>
<evidence type="ECO:0000313" key="3">
    <source>
        <dbReference type="EMBL" id="EAU82531.2"/>
    </source>
</evidence>
<dbReference type="RefSeq" id="XP_001839268.2">
    <property type="nucleotide sequence ID" value="XM_001839216.2"/>
</dbReference>
<keyword evidence="1" id="KW-0472">Membrane</keyword>
<evidence type="ECO:0000256" key="1">
    <source>
        <dbReference type="SAM" id="Phobius"/>
    </source>
</evidence>
<organism evidence="3 4">
    <name type="scientific">Coprinopsis cinerea (strain Okayama-7 / 130 / ATCC MYA-4618 / FGSC 9003)</name>
    <name type="common">Inky cap fungus</name>
    <name type="synonym">Hormographiella aspergillata</name>
    <dbReference type="NCBI Taxonomy" id="240176"/>
    <lineage>
        <taxon>Eukaryota</taxon>
        <taxon>Fungi</taxon>
        <taxon>Dikarya</taxon>
        <taxon>Basidiomycota</taxon>
        <taxon>Agaricomycotina</taxon>
        <taxon>Agaricomycetes</taxon>
        <taxon>Agaricomycetidae</taxon>
        <taxon>Agaricales</taxon>
        <taxon>Agaricineae</taxon>
        <taxon>Psathyrellaceae</taxon>
        <taxon>Coprinopsis</taxon>
    </lineage>
</organism>
<dbReference type="GeneID" id="6015878"/>
<proteinExistence type="predicted"/>
<evidence type="ECO:0000313" key="4">
    <source>
        <dbReference type="Proteomes" id="UP000001861"/>
    </source>
</evidence>
<dbReference type="Proteomes" id="UP000001861">
    <property type="component" value="Unassembled WGS sequence"/>
</dbReference>
<dbReference type="Pfam" id="PF20151">
    <property type="entry name" value="DUF6533"/>
    <property type="match status" value="1"/>
</dbReference>
<keyword evidence="4" id="KW-1185">Reference proteome</keyword>
<dbReference type="HOGENOM" id="CLU_983580_0_0_1"/>
<feature type="transmembrane region" description="Helical" evidence="1">
    <location>
        <begin position="113"/>
        <end position="130"/>
    </location>
</feature>
<feature type="domain" description="DUF6533" evidence="2">
    <location>
        <begin position="57"/>
        <end position="92"/>
    </location>
</feature>
<dbReference type="InParanoid" id="A8P715"/>
<keyword evidence="1" id="KW-0812">Transmembrane</keyword>
<feature type="transmembrane region" description="Helical" evidence="1">
    <location>
        <begin position="136"/>
        <end position="159"/>
    </location>
</feature>